<keyword evidence="3" id="KW-1185">Reference proteome</keyword>
<protein>
    <recommendedName>
        <fullName evidence="4">Transmembrane protein</fullName>
    </recommendedName>
</protein>
<name>A0ABD2JQR5_HETSC</name>
<keyword evidence="1" id="KW-1133">Transmembrane helix</keyword>
<dbReference type="Proteomes" id="UP001620645">
    <property type="component" value="Unassembled WGS sequence"/>
</dbReference>
<dbReference type="EMBL" id="JBICCN010000115">
    <property type="protein sequence ID" value="KAL3092961.1"/>
    <property type="molecule type" value="Genomic_DNA"/>
</dbReference>
<evidence type="ECO:0000256" key="1">
    <source>
        <dbReference type="SAM" id="Phobius"/>
    </source>
</evidence>
<reference evidence="2 3" key="1">
    <citation type="submission" date="2024-10" db="EMBL/GenBank/DDBJ databases">
        <authorList>
            <person name="Kim D."/>
        </authorList>
    </citation>
    <scope>NUCLEOTIDE SEQUENCE [LARGE SCALE GENOMIC DNA]</scope>
    <source>
        <strain evidence="2">Taebaek</strain>
    </source>
</reference>
<keyword evidence="1" id="KW-0812">Transmembrane</keyword>
<dbReference type="AlphaFoldDB" id="A0ABD2JQR5"/>
<gene>
    <name evidence="2" type="ORF">niasHS_004988</name>
</gene>
<organism evidence="2 3">
    <name type="scientific">Heterodera schachtii</name>
    <name type="common">Sugarbeet cyst nematode worm</name>
    <name type="synonym">Tylenchus schachtii</name>
    <dbReference type="NCBI Taxonomy" id="97005"/>
    <lineage>
        <taxon>Eukaryota</taxon>
        <taxon>Metazoa</taxon>
        <taxon>Ecdysozoa</taxon>
        <taxon>Nematoda</taxon>
        <taxon>Chromadorea</taxon>
        <taxon>Rhabditida</taxon>
        <taxon>Tylenchina</taxon>
        <taxon>Tylenchomorpha</taxon>
        <taxon>Tylenchoidea</taxon>
        <taxon>Heteroderidae</taxon>
        <taxon>Heteroderinae</taxon>
        <taxon>Heterodera</taxon>
    </lineage>
</organism>
<keyword evidence="1" id="KW-0472">Membrane</keyword>
<comment type="caution">
    <text evidence="2">The sequence shown here is derived from an EMBL/GenBank/DDBJ whole genome shotgun (WGS) entry which is preliminary data.</text>
</comment>
<accession>A0ABD2JQR5</accession>
<evidence type="ECO:0000313" key="2">
    <source>
        <dbReference type="EMBL" id="KAL3092961.1"/>
    </source>
</evidence>
<evidence type="ECO:0000313" key="3">
    <source>
        <dbReference type="Proteomes" id="UP001620645"/>
    </source>
</evidence>
<evidence type="ECO:0008006" key="4">
    <source>
        <dbReference type="Google" id="ProtNLM"/>
    </source>
</evidence>
<sequence>MGTKCEGEMQREKWHKWGAQRWGDTRGGGHITGEKWGGGKRPGEFGLPQIRSFPSNDRRFSSAVRFGGVLFRPSHCRWSDRRFCAASGVLHAGKAPHPLFIASFPLIHVPAVSRSPPFTLFALPFLPFLSFIISRFALIFSSFIHPSLLVRNFVHSSPSSPFVRSTDIRG</sequence>
<proteinExistence type="predicted"/>
<feature type="transmembrane region" description="Helical" evidence="1">
    <location>
        <begin position="120"/>
        <end position="144"/>
    </location>
</feature>